<evidence type="ECO:0000313" key="2">
    <source>
        <dbReference type="EMBL" id="SMG29987.1"/>
    </source>
</evidence>
<sequence>MAKWSLDKAHSELEFRVKHMMISNVKGLFEDFDVEVTGNPDDISSLHVDVSIGVDSITTKNEQRDQHLRSEDFFHGEKHPKITFKSTHIAAAGKDKFHITGDLTIKGITKSIVVDVENGGTAQDPWGNKKIGFTVSGKLKREDFGLTWNTALETGGVMVSSEVKFEGDIQFALS</sequence>
<dbReference type="AlphaFoldDB" id="A0A1X7JPP0"/>
<keyword evidence="3" id="KW-1185">Reference proteome</keyword>
<dbReference type="InterPro" id="IPR007372">
    <property type="entry name" value="Lipid/polyisoprenoid-bd_YceI"/>
</dbReference>
<dbReference type="PANTHER" id="PTHR34406:SF1">
    <property type="entry name" value="PROTEIN YCEI"/>
    <property type="match status" value="1"/>
</dbReference>
<name>A0A1X7JPP0_9SPHI</name>
<dbReference type="RefSeq" id="WP_085472745.1">
    <property type="nucleotide sequence ID" value="NZ_FXAU01000003.1"/>
</dbReference>
<dbReference type="Pfam" id="PF04264">
    <property type="entry name" value="YceI"/>
    <property type="match status" value="1"/>
</dbReference>
<evidence type="ECO:0000313" key="3">
    <source>
        <dbReference type="Proteomes" id="UP000192980"/>
    </source>
</evidence>
<dbReference type="OrthoDB" id="9811006at2"/>
<dbReference type="STRING" id="561061.SAMN05660862_2000"/>
<dbReference type="Gene3D" id="2.40.128.110">
    <property type="entry name" value="Lipid/polyisoprenoid-binding, YceI-like"/>
    <property type="match status" value="1"/>
</dbReference>
<dbReference type="SMART" id="SM00867">
    <property type="entry name" value="YceI"/>
    <property type="match status" value="1"/>
</dbReference>
<dbReference type="EMBL" id="FXAU01000003">
    <property type="protein sequence ID" value="SMG29987.1"/>
    <property type="molecule type" value="Genomic_DNA"/>
</dbReference>
<proteinExistence type="predicted"/>
<dbReference type="SUPFAM" id="SSF101874">
    <property type="entry name" value="YceI-like"/>
    <property type="match status" value="1"/>
</dbReference>
<evidence type="ECO:0000259" key="1">
    <source>
        <dbReference type="SMART" id="SM00867"/>
    </source>
</evidence>
<protein>
    <submittedName>
        <fullName evidence="2">Polyisoprenoid-binding protein YceI</fullName>
    </submittedName>
</protein>
<reference evidence="2 3" key="1">
    <citation type="submission" date="2017-04" db="EMBL/GenBank/DDBJ databases">
        <authorList>
            <person name="Afonso C.L."/>
            <person name="Miller P.J."/>
            <person name="Scott M.A."/>
            <person name="Spackman E."/>
            <person name="Goraichik I."/>
            <person name="Dimitrov K.M."/>
            <person name="Suarez D.L."/>
            <person name="Swayne D.E."/>
        </authorList>
    </citation>
    <scope>NUCLEOTIDE SEQUENCE [LARGE SCALE GENOMIC DNA]</scope>
    <source>
        <strain evidence="2 3">DSM 22418</strain>
    </source>
</reference>
<organism evidence="2 3">
    <name type="scientific">Sphingobacterium psychroaquaticum</name>
    <dbReference type="NCBI Taxonomy" id="561061"/>
    <lineage>
        <taxon>Bacteria</taxon>
        <taxon>Pseudomonadati</taxon>
        <taxon>Bacteroidota</taxon>
        <taxon>Sphingobacteriia</taxon>
        <taxon>Sphingobacteriales</taxon>
        <taxon>Sphingobacteriaceae</taxon>
        <taxon>Sphingobacterium</taxon>
    </lineage>
</organism>
<gene>
    <name evidence="2" type="ORF">SAMN05660862_2000</name>
</gene>
<dbReference type="PANTHER" id="PTHR34406">
    <property type="entry name" value="PROTEIN YCEI"/>
    <property type="match status" value="1"/>
</dbReference>
<accession>A0A1X7JPP0</accession>
<dbReference type="Proteomes" id="UP000192980">
    <property type="component" value="Unassembled WGS sequence"/>
</dbReference>
<dbReference type="InterPro" id="IPR036761">
    <property type="entry name" value="TTHA0802/YceI-like_sf"/>
</dbReference>
<feature type="domain" description="Lipid/polyisoprenoid-binding YceI-like" evidence="1">
    <location>
        <begin position="3"/>
        <end position="172"/>
    </location>
</feature>